<dbReference type="AlphaFoldDB" id="A0A1M6IR96"/>
<protein>
    <submittedName>
        <fullName evidence="2">Uncharacterized protein</fullName>
    </submittedName>
</protein>
<organism evidence="2 3">
    <name type="scientific">Hymenobacter daecheongensis DSM 21074</name>
    <dbReference type="NCBI Taxonomy" id="1121955"/>
    <lineage>
        <taxon>Bacteria</taxon>
        <taxon>Pseudomonadati</taxon>
        <taxon>Bacteroidota</taxon>
        <taxon>Cytophagia</taxon>
        <taxon>Cytophagales</taxon>
        <taxon>Hymenobacteraceae</taxon>
        <taxon>Hymenobacter</taxon>
    </lineage>
</organism>
<proteinExistence type="predicted"/>
<evidence type="ECO:0000313" key="3">
    <source>
        <dbReference type="Proteomes" id="UP000184418"/>
    </source>
</evidence>
<dbReference type="STRING" id="1121955.SAMN02745146_2944"/>
<dbReference type="Proteomes" id="UP000184418">
    <property type="component" value="Unassembled WGS sequence"/>
</dbReference>
<reference evidence="2 3" key="1">
    <citation type="submission" date="2016-11" db="EMBL/GenBank/DDBJ databases">
        <authorList>
            <person name="Jaros S."/>
            <person name="Januszkiewicz K."/>
            <person name="Wedrychowicz H."/>
        </authorList>
    </citation>
    <scope>NUCLEOTIDE SEQUENCE [LARGE SCALE GENOMIC DNA]</scope>
    <source>
        <strain evidence="2 3">DSM 21074</strain>
    </source>
</reference>
<dbReference type="EMBL" id="FQYN01000006">
    <property type="protein sequence ID" value="SHJ37016.1"/>
    <property type="molecule type" value="Genomic_DNA"/>
</dbReference>
<evidence type="ECO:0000313" key="2">
    <source>
        <dbReference type="EMBL" id="SHJ37016.1"/>
    </source>
</evidence>
<feature type="region of interest" description="Disordered" evidence="1">
    <location>
        <begin position="68"/>
        <end position="106"/>
    </location>
</feature>
<accession>A0A1M6IR96</accession>
<name>A0A1M6IR96_9BACT</name>
<feature type="compositionally biased region" description="Low complexity" evidence="1">
    <location>
        <begin position="68"/>
        <end position="82"/>
    </location>
</feature>
<dbReference type="RefSeq" id="WP_073110601.1">
    <property type="nucleotide sequence ID" value="NZ_FQYN01000006.1"/>
</dbReference>
<gene>
    <name evidence="2" type="ORF">SAMN02745146_2944</name>
</gene>
<keyword evidence="3" id="KW-1185">Reference proteome</keyword>
<dbReference type="OrthoDB" id="825893at2"/>
<sequence>MRLRCSLARAPGCLTRWSDGGGQQRIVAKLEQLLGQCAALETRIRESRRLVQPLPQTALREALAPPAGAVAAAEHAPEAAAARRGRPRKPVFQEGQQMDFDGLLFE</sequence>
<evidence type="ECO:0000256" key="1">
    <source>
        <dbReference type="SAM" id="MobiDB-lite"/>
    </source>
</evidence>